<sequence length="374" mass="43975">MNIILNEIKKIFTIKKLIILGLITFVIYNMFISFYVTYFPNGRPSLDHYNISKEMIAKYGNELDENEFEDFKKSYDEKIEQADDIVINNKNAQALGWKSYEDIDIKKSMEVEREIFNTNEDLFYDIQTRESIISNYEDKNNAKFHNFNTKQLGRFQEIIDKEYNFSILDGFTVFQNYNDFMGLSGFLICICVMFISSNIFLDDNKNKTNYLQYSSKIGRKLFKKKIIAGIISTVTLTTLYLATLLWRYFFTTIDTTMFFNCTVNSFLNGLYWHNLTYLQYIILIVILIYILAIATSLISMYISSKVSSYIGLIGFQVPIMIACYHIIPNFLLRDVGSIYYSKLLLPIVYILIFIIPIILIVLRYRNEKRKDIIS</sequence>
<gene>
    <name evidence="2" type="ORF">GBZ86_09090</name>
</gene>
<keyword evidence="1" id="KW-1133">Transmembrane helix</keyword>
<keyword evidence="1" id="KW-0812">Transmembrane</keyword>
<dbReference type="AlphaFoldDB" id="A0A6I1MMC7"/>
<proteinExistence type="predicted"/>
<keyword evidence="3" id="KW-1185">Reference proteome</keyword>
<feature type="transmembrane region" description="Helical" evidence="1">
    <location>
        <begin position="339"/>
        <end position="362"/>
    </location>
</feature>
<feature type="transmembrane region" description="Helical" evidence="1">
    <location>
        <begin position="180"/>
        <end position="201"/>
    </location>
</feature>
<evidence type="ECO:0000313" key="2">
    <source>
        <dbReference type="EMBL" id="MPQ43913.1"/>
    </source>
</evidence>
<dbReference type="Proteomes" id="UP000430345">
    <property type="component" value="Unassembled WGS sequence"/>
</dbReference>
<feature type="transmembrane region" description="Helical" evidence="1">
    <location>
        <begin position="226"/>
        <end position="249"/>
    </location>
</feature>
<evidence type="ECO:0000256" key="1">
    <source>
        <dbReference type="SAM" id="Phobius"/>
    </source>
</evidence>
<feature type="transmembrane region" description="Helical" evidence="1">
    <location>
        <begin position="17"/>
        <end position="38"/>
    </location>
</feature>
<feature type="transmembrane region" description="Helical" evidence="1">
    <location>
        <begin position="277"/>
        <end position="302"/>
    </location>
</feature>
<protein>
    <submittedName>
        <fullName evidence="2">Uncharacterized protein</fullName>
    </submittedName>
</protein>
<name>A0A6I1MMC7_9CLOT</name>
<dbReference type="EMBL" id="WHJC01000122">
    <property type="protein sequence ID" value="MPQ43913.1"/>
    <property type="molecule type" value="Genomic_DNA"/>
</dbReference>
<comment type="caution">
    <text evidence="2">The sequence shown here is derived from an EMBL/GenBank/DDBJ whole genome shotgun (WGS) entry which is preliminary data.</text>
</comment>
<accession>A0A6I1MMC7</accession>
<dbReference type="OrthoDB" id="2199615at2"/>
<dbReference type="RefSeq" id="WP_152889916.1">
    <property type="nucleotide sequence ID" value="NZ_WHJC01000122.1"/>
</dbReference>
<reference evidence="2 3" key="1">
    <citation type="submission" date="2019-10" db="EMBL/GenBank/DDBJ databases">
        <title>The Genome Sequence of Clostridium tarantellae Isolated from Fish Brain.</title>
        <authorList>
            <person name="Bano L."/>
            <person name="Kiel M."/>
            <person name="Sales G."/>
            <person name="Doxey A.C."/>
            <person name="Mansfield M.J."/>
            <person name="Schiavone M."/>
            <person name="Rossetto O."/>
            <person name="Pirazzini M."/>
            <person name="Dobrindt U."/>
            <person name="Montecucco C."/>
        </authorList>
    </citation>
    <scope>NUCLEOTIDE SEQUENCE [LARGE SCALE GENOMIC DNA]</scope>
    <source>
        <strain evidence="2 3">DSM 3997</strain>
    </source>
</reference>
<feature type="transmembrane region" description="Helical" evidence="1">
    <location>
        <begin position="309"/>
        <end position="327"/>
    </location>
</feature>
<organism evidence="2 3">
    <name type="scientific">Clostridium tarantellae</name>
    <dbReference type="NCBI Taxonomy" id="39493"/>
    <lineage>
        <taxon>Bacteria</taxon>
        <taxon>Bacillati</taxon>
        <taxon>Bacillota</taxon>
        <taxon>Clostridia</taxon>
        <taxon>Eubacteriales</taxon>
        <taxon>Clostridiaceae</taxon>
        <taxon>Clostridium</taxon>
    </lineage>
</organism>
<keyword evidence="1" id="KW-0472">Membrane</keyword>
<evidence type="ECO:0000313" key="3">
    <source>
        <dbReference type="Proteomes" id="UP000430345"/>
    </source>
</evidence>